<evidence type="ECO:0000313" key="2">
    <source>
        <dbReference type="Proteomes" id="UP000005237"/>
    </source>
</evidence>
<organism evidence="1 2">
    <name type="scientific">Caenorhabditis japonica</name>
    <dbReference type="NCBI Taxonomy" id="281687"/>
    <lineage>
        <taxon>Eukaryota</taxon>
        <taxon>Metazoa</taxon>
        <taxon>Ecdysozoa</taxon>
        <taxon>Nematoda</taxon>
        <taxon>Chromadorea</taxon>
        <taxon>Rhabditida</taxon>
        <taxon>Rhabditina</taxon>
        <taxon>Rhabditomorpha</taxon>
        <taxon>Rhabditoidea</taxon>
        <taxon>Rhabditidae</taxon>
        <taxon>Peloderinae</taxon>
        <taxon>Caenorhabditis</taxon>
    </lineage>
</organism>
<dbReference type="Proteomes" id="UP000005237">
    <property type="component" value="Unassembled WGS sequence"/>
</dbReference>
<proteinExistence type="predicted"/>
<reference evidence="1" key="2">
    <citation type="submission" date="2022-06" db="UniProtKB">
        <authorList>
            <consortium name="EnsemblMetazoa"/>
        </authorList>
    </citation>
    <scope>IDENTIFICATION</scope>
    <source>
        <strain evidence="1">DF5081</strain>
    </source>
</reference>
<accession>A0A8R1E981</accession>
<sequence>MITVTLISAVPDLAEVARLHFLSHTSHQLRLCSLGQDPPVHMTQCCCTLTVCEQPCSLEVNRIDEDE</sequence>
<protein>
    <submittedName>
        <fullName evidence="1">Uncharacterized protein</fullName>
    </submittedName>
</protein>
<keyword evidence="2" id="KW-1185">Reference proteome</keyword>
<reference evidence="2" key="1">
    <citation type="submission" date="2010-08" db="EMBL/GenBank/DDBJ databases">
        <authorList>
            <consortium name="Caenorhabditis japonica Sequencing Consortium"/>
            <person name="Wilson R.K."/>
        </authorList>
    </citation>
    <scope>NUCLEOTIDE SEQUENCE [LARGE SCALE GENOMIC DNA]</scope>
    <source>
        <strain evidence="2">DF5081</strain>
    </source>
</reference>
<name>A0A8R1E981_CAEJA</name>
<dbReference type="AlphaFoldDB" id="A0A8R1E981"/>
<evidence type="ECO:0000313" key="1">
    <source>
        <dbReference type="EnsemblMetazoa" id="CJA28207.1"/>
    </source>
</evidence>
<dbReference type="EnsemblMetazoa" id="CJA28207.1">
    <property type="protein sequence ID" value="CJA28207.1"/>
    <property type="gene ID" value="WBGene00183781"/>
</dbReference>